<proteinExistence type="predicted"/>
<gene>
    <name evidence="1" type="ORF">SU48_04570</name>
</gene>
<dbReference type="RefSeq" id="WP_064014219.1">
    <property type="nucleotide sequence ID" value="NZ_CP011387.1"/>
</dbReference>
<dbReference type="PATRIC" id="fig|1182568.3.peg.951"/>
<dbReference type="Proteomes" id="UP000077363">
    <property type="component" value="Chromosome"/>
</dbReference>
<dbReference type="SUPFAM" id="SSF141694">
    <property type="entry name" value="AF2212/PG0164-like"/>
    <property type="match status" value="1"/>
</dbReference>
<evidence type="ECO:0000313" key="2">
    <source>
        <dbReference type="Proteomes" id="UP000077363"/>
    </source>
</evidence>
<dbReference type="Pfam" id="PF08922">
    <property type="entry name" value="DUF1905"/>
    <property type="match status" value="1"/>
</dbReference>
<dbReference type="OrthoDB" id="9808666at2"/>
<protein>
    <recommendedName>
        <fullName evidence="3">DUF1905 domain-containing protein</fullName>
    </recommendedName>
</protein>
<accession>A0A172T852</accession>
<dbReference type="KEGG" id="dpu:SU48_04570"/>
<evidence type="ECO:0000313" key="1">
    <source>
        <dbReference type="EMBL" id="ANE43160.1"/>
    </source>
</evidence>
<dbReference type="EMBL" id="CP011387">
    <property type="protein sequence ID" value="ANE43160.1"/>
    <property type="molecule type" value="Genomic_DNA"/>
</dbReference>
<evidence type="ECO:0008006" key="3">
    <source>
        <dbReference type="Google" id="ProtNLM"/>
    </source>
</evidence>
<sequence length="94" mass="10766">MTFEFSGSIWFWRGPAPWYFISVPTEQSAEIKAASRFVTYGWGMIPVQAQIGDTAWRTSLFYKDEHYVIPIRANVRKAEGLEEGEEVTVQMTLG</sequence>
<organism evidence="1 2">
    <name type="scientific">Deinococcus puniceus</name>
    <dbReference type="NCBI Taxonomy" id="1182568"/>
    <lineage>
        <taxon>Bacteria</taxon>
        <taxon>Thermotogati</taxon>
        <taxon>Deinococcota</taxon>
        <taxon>Deinococci</taxon>
        <taxon>Deinococcales</taxon>
        <taxon>Deinococcaceae</taxon>
        <taxon>Deinococcus</taxon>
    </lineage>
</organism>
<keyword evidence="2" id="KW-1185">Reference proteome</keyword>
<dbReference type="InterPro" id="IPR015018">
    <property type="entry name" value="DUF1905"/>
</dbReference>
<dbReference type="Gene3D" id="2.40.30.100">
    <property type="entry name" value="AF2212/PG0164-like"/>
    <property type="match status" value="1"/>
</dbReference>
<dbReference type="STRING" id="1182568.SU48_04570"/>
<dbReference type="AlphaFoldDB" id="A0A172T852"/>
<reference evidence="1 2" key="1">
    <citation type="submission" date="2015-01" db="EMBL/GenBank/DDBJ databases">
        <title>Deinococcus puniceus/DY1/ whole genome sequencing.</title>
        <authorList>
            <person name="Kim M.K."/>
            <person name="Srinivasan S."/>
            <person name="Lee J.-J."/>
        </authorList>
    </citation>
    <scope>NUCLEOTIDE SEQUENCE [LARGE SCALE GENOMIC DNA]</scope>
    <source>
        <strain evidence="1 2">DY1</strain>
    </source>
</reference>
<name>A0A172T852_9DEIO</name>
<dbReference type="InterPro" id="IPR037079">
    <property type="entry name" value="AF2212/PG0164-like_sf"/>
</dbReference>